<organism evidence="2 3">
    <name type="scientific">Cymbomonas tetramitiformis</name>
    <dbReference type="NCBI Taxonomy" id="36881"/>
    <lineage>
        <taxon>Eukaryota</taxon>
        <taxon>Viridiplantae</taxon>
        <taxon>Chlorophyta</taxon>
        <taxon>Pyramimonadophyceae</taxon>
        <taxon>Pyramimonadales</taxon>
        <taxon>Pyramimonadaceae</taxon>
        <taxon>Cymbomonas</taxon>
    </lineage>
</organism>
<name>A0AAE0GJD4_9CHLO</name>
<keyword evidence="3" id="KW-1185">Reference proteome</keyword>
<evidence type="ECO:0000313" key="2">
    <source>
        <dbReference type="EMBL" id="KAK3278511.1"/>
    </source>
</evidence>
<proteinExistence type="predicted"/>
<gene>
    <name evidence="2" type="ORF">CYMTET_13554</name>
</gene>
<evidence type="ECO:0000256" key="1">
    <source>
        <dbReference type="SAM" id="MobiDB-lite"/>
    </source>
</evidence>
<reference evidence="2 3" key="1">
    <citation type="journal article" date="2015" name="Genome Biol. Evol.">
        <title>Comparative Genomics of a Bacterivorous Green Alga Reveals Evolutionary Causalities and Consequences of Phago-Mixotrophic Mode of Nutrition.</title>
        <authorList>
            <person name="Burns J.A."/>
            <person name="Paasch A."/>
            <person name="Narechania A."/>
            <person name="Kim E."/>
        </authorList>
    </citation>
    <scope>NUCLEOTIDE SEQUENCE [LARGE SCALE GENOMIC DNA]</scope>
    <source>
        <strain evidence="2 3">PLY_AMNH</strain>
    </source>
</reference>
<evidence type="ECO:0000313" key="3">
    <source>
        <dbReference type="Proteomes" id="UP001190700"/>
    </source>
</evidence>
<sequence length="85" mass="9146">MIGPFGLHESEDGDGEGGAGERWPRENVGTPPESPTSLEELSFGNQAAPAASRDELRQETGVRKTVPDMVVDNFHGLNFEVLPDP</sequence>
<accession>A0AAE0GJD4</accession>
<comment type="caution">
    <text evidence="2">The sequence shown here is derived from an EMBL/GenBank/DDBJ whole genome shotgun (WGS) entry which is preliminary data.</text>
</comment>
<dbReference type="AlphaFoldDB" id="A0AAE0GJD4"/>
<dbReference type="Proteomes" id="UP001190700">
    <property type="component" value="Unassembled WGS sequence"/>
</dbReference>
<feature type="compositionally biased region" description="Polar residues" evidence="1">
    <location>
        <begin position="35"/>
        <end position="45"/>
    </location>
</feature>
<protein>
    <submittedName>
        <fullName evidence="2">Uncharacterized protein</fullName>
    </submittedName>
</protein>
<dbReference type="EMBL" id="LGRX02005400">
    <property type="protein sequence ID" value="KAK3278511.1"/>
    <property type="molecule type" value="Genomic_DNA"/>
</dbReference>
<feature type="region of interest" description="Disordered" evidence="1">
    <location>
        <begin position="1"/>
        <end position="59"/>
    </location>
</feature>